<dbReference type="SMART" id="SM00342">
    <property type="entry name" value="HTH_ARAC"/>
    <property type="match status" value="1"/>
</dbReference>
<keyword evidence="2" id="KW-0238">DNA-binding</keyword>
<reference evidence="5" key="1">
    <citation type="journal article" date="2014" name="Int. J. Syst. Evol. Microbiol.">
        <title>Complete genome sequence of Corynebacterium casei LMG S-19264T (=DSM 44701T), isolated from a smear-ripened cheese.</title>
        <authorList>
            <consortium name="US DOE Joint Genome Institute (JGI-PGF)"/>
            <person name="Walter F."/>
            <person name="Albersmeier A."/>
            <person name="Kalinowski J."/>
            <person name="Ruckert C."/>
        </authorList>
    </citation>
    <scope>NUCLEOTIDE SEQUENCE</scope>
    <source>
        <strain evidence="5">JCM 13306</strain>
    </source>
</reference>
<dbReference type="RefSeq" id="WP_434029956.1">
    <property type="nucleotide sequence ID" value="NZ_BNBA01000040.1"/>
</dbReference>
<dbReference type="AlphaFoldDB" id="A0A919FB86"/>
<dbReference type="PROSITE" id="PS01124">
    <property type="entry name" value="HTH_ARAC_FAMILY_2"/>
    <property type="match status" value="1"/>
</dbReference>
<gene>
    <name evidence="5" type="primary">ftrA</name>
    <name evidence="5" type="ORF">GCM10009090_34250</name>
</gene>
<evidence type="ECO:0000256" key="1">
    <source>
        <dbReference type="ARBA" id="ARBA00023015"/>
    </source>
</evidence>
<dbReference type="Proteomes" id="UP000623958">
    <property type="component" value="Unassembled WGS sequence"/>
</dbReference>
<comment type="caution">
    <text evidence="5">The sequence shown here is derived from an EMBL/GenBank/DDBJ whole genome shotgun (WGS) entry which is preliminary data.</text>
</comment>
<sequence length="320" mass="35003">MAKKPPYVVALAYPNLCLFEFGIAAELFGLPRPELEVAWYRFGVAMTAGRVRSGIGGMRIAADGGLELLRRAHTIVVPGWSGPEVKPSAALKSALCRAHARGARLMSICSGAFLLGHCGLLDGRRATTHWRYEQRFREYFPASTLVPDALYVEDGRIVTSAGSAAGIDAGLHLIRSDFGTAIANRVAQRLVMLPHREGGQRQFVASPVARRRNDPFDGVFDWARQRLADGIAAADLARAAAMSERNFYRRFKQAIGTTPGQWLQQERIRSAKALLEAGRLDLERVAEACGFETLEAFRAAFRRNVGVAPSAYRKSFGQGA</sequence>
<dbReference type="Gene3D" id="1.10.10.60">
    <property type="entry name" value="Homeodomain-like"/>
    <property type="match status" value="1"/>
</dbReference>
<evidence type="ECO:0000256" key="3">
    <source>
        <dbReference type="ARBA" id="ARBA00023163"/>
    </source>
</evidence>
<evidence type="ECO:0000313" key="5">
    <source>
        <dbReference type="EMBL" id="GHH59763.1"/>
    </source>
</evidence>
<reference evidence="5" key="2">
    <citation type="submission" date="2020-09" db="EMBL/GenBank/DDBJ databases">
        <authorList>
            <person name="Sun Q."/>
            <person name="Ohkuma M."/>
        </authorList>
    </citation>
    <scope>NUCLEOTIDE SEQUENCE</scope>
    <source>
        <strain evidence="5">JCM 13306</strain>
    </source>
</reference>
<dbReference type="Pfam" id="PF01965">
    <property type="entry name" value="DJ-1_PfpI"/>
    <property type="match status" value="1"/>
</dbReference>
<dbReference type="InterPro" id="IPR052158">
    <property type="entry name" value="INH-QAR"/>
</dbReference>
<dbReference type="GO" id="GO:0043565">
    <property type="term" value="F:sequence-specific DNA binding"/>
    <property type="evidence" value="ECO:0007669"/>
    <property type="project" value="InterPro"/>
</dbReference>
<evidence type="ECO:0000256" key="2">
    <source>
        <dbReference type="ARBA" id="ARBA00023125"/>
    </source>
</evidence>
<dbReference type="SUPFAM" id="SSF52317">
    <property type="entry name" value="Class I glutamine amidotransferase-like"/>
    <property type="match status" value="1"/>
</dbReference>
<dbReference type="InterPro" id="IPR029062">
    <property type="entry name" value="Class_I_gatase-like"/>
</dbReference>
<keyword evidence="1" id="KW-0805">Transcription regulation</keyword>
<dbReference type="InterPro" id="IPR018060">
    <property type="entry name" value="HTH_AraC"/>
</dbReference>
<organism evidence="5 6">
    <name type="scientific">Xanthomonas boreopolis</name>
    <dbReference type="NCBI Taxonomy" id="86183"/>
    <lineage>
        <taxon>Bacteria</taxon>
        <taxon>Pseudomonadati</taxon>
        <taxon>Pseudomonadota</taxon>
        <taxon>Gammaproteobacteria</taxon>
        <taxon>Lysobacterales</taxon>
        <taxon>Lysobacteraceae</taxon>
        <taxon>Xanthomonas</taxon>
    </lineage>
</organism>
<dbReference type="EMBL" id="BNBA01000040">
    <property type="protein sequence ID" value="GHH59763.1"/>
    <property type="molecule type" value="Genomic_DNA"/>
</dbReference>
<dbReference type="NCBIfam" id="NF006902">
    <property type="entry name" value="PRK09393.1"/>
    <property type="match status" value="1"/>
</dbReference>
<dbReference type="SUPFAM" id="SSF46689">
    <property type="entry name" value="Homeodomain-like"/>
    <property type="match status" value="2"/>
</dbReference>
<keyword evidence="3" id="KW-0804">Transcription</keyword>
<proteinExistence type="predicted"/>
<dbReference type="PANTHER" id="PTHR43130">
    <property type="entry name" value="ARAC-FAMILY TRANSCRIPTIONAL REGULATOR"/>
    <property type="match status" value="1"/>
</dbReference>
<evidence type="ECO:0000313" key="6">
    <source>
        <dbReference type="Proteomes" id="UP000623958"/>
    </source>
</evidence>
<evidence type="ECO:0000259" key="4">
    <source>
        <dbReference type="PROSITE" id="PS01124"/>
    </source>
</evidence>
<dbReference type="InterPro" id="IPR002818">
    <property type="entry name" value="DJ-1/PfpI"/>
</dbReference>
<dbReference type="PANTHER" id="PTHR43130:SF3">
    <property type="entry name" value="HTH-TYPE TRANSCRIPTIONAL REGULATOR RV1931C"/>
    <property type="match status" value="1"/>
</dbReference>
<dbReference type="Pfam" id="PF12833">
    <property type="entry name" value="HTH_18"/>
    <property type="match status" value="1"/>
</dbReference>
<feature type="domain" description="HTH araC/xylS-type" evidence="4">
    <location>
        <begin position="217"/>
        <end position="315"/>
    </location>
</feature>
<dbReference type="InterPro" id="IPR018062">
    <property type="entry name" value="HTH_AraC-typ_CS"/>
</dbReference>
<dbReference type="InterPro" id="IPR009057">
    <property type="entry name" value="Homeodomain-like_sf"/>
</dbReference>
<dbReference type="CDD" id="cd03137">
    <property type="entry name" value="GATase1_AraC_1"/>
    <property type="match status" value="1"/>
</dbReference>
<dbReference type="Gene3D" id="3.40.50.880">
    <property type="match status" value="1"/>
</dbReference>
<keyword evidence="6" id="KW-1185">Reference proteome</keyword>
<dbReference type="PROSITE" id="PS00041">
    <property type="entry name" value="HTH_ARAC_FAMILY_1"/>
    <property type="match status" value="1"/>
</dbReference>
<name>A0A919FB86_9XANT</name>
<accession>A0A919FB86</accession>
<dbReference type="GO" id="GO:0003700">
    <property type="term" value="F:DNA-binding transcription factor activity"/>
    <property type="evidence" value="ECO:0007669"/>
    <property type="project" value="InterPro"/>
</dbReference>
<protein>
    <submittedName>
        <fullName evidence="5">Transcriptional regulator FtrA</fullName>
    </submittedName>
</protein>